<evidence type="ECO:0000313" key="2">
    <source>
        <dbReference type="EMBL" id="OQB74127.1"/>
    </source>
</evidence>
<dbReference type="AlphaFoldDB" id="A0A1V6CB75"/>
<dbReference type="Gene3D" id="2.60.40.1190">
    <property type="match status" value="1"/>
</dbReference>
<evidence type="ECO:0000259" key="1">
    <source>
        <dbReference type="Pfam" id="PF06452"/>
    </source>
</evidence>
<dbReference type="EMBL" id="MWDQ01000051">
    <property type="protein sequence ID" value="OQB74127.1"/>
    <property type="molecule type" value="Genomic_DNA"/>
</dbReference>
<dbReference type="PANTHER" id="PTHR35532:SF5">
    <property type="entry name" value="CARBOHYDRATE-BINDING DOMAIN-CONTAINING PROTEIN"/>
    <property type="match status" value="1"/>
</dbReference>
<dbReference type="PANTHER" id="PTHR35532">
    <property type="entry name" value="SIMILAR TO POLYHYDROXYALKANOATE DEPOLYMERASE"/>
    <property type="match status" value="1"/>
</dbReference>
<proteinExistence type="predicted"/>
<sequence>MCKNKKSLYPIFCLFIFLPCIQPFIKAEDFESPEIVCNRAHGKIIVDGWLNEPAWKNAEKIDFVRIISFEKPDMETKAFCLYDDEYLYIGFIMYDMDIWGIYEKRDSLLYDEDVVEVFLKPNLSKDPYYEFEVSPRNIVLDAYLGNRTLAGNMFLRFAKWNCPGLKTAVKVKGTLNNWEDIDEYWSVEIAIPFRSLPSLKKAPLPDDIWLINLGRYDYSIYQKNINEVTTCSPITKFDFHRYEEWRFIRYK</sequence>
<dbReference type="Proteomes" id="UP000485562">
    <property type="component" value="Unassembled WGS sequence"/>
</dbReference>
<organism evidence="2">
    <name type="scientific">candidate division TA06 bacterium ADurb.Bin131</name>
    <dbReference type="NCBI Taxonomy" id="1852827"/>
    <lineage>
        <taxon>Bacteria</taxon>
        <taxon>Bacteria division TA06</taxon>
    </lineage>
</organism>
<gene>
    <name evidence="2" type="ORF">BWX89_00637</name>
</gene>
<name>A0A1V6CB75_UNCT6</name>
<accession>A0A1V6CB75</accession>
<dbReference type="Pfam" id="PF06452">
    <property type="entry name" value="CBM9_1"/>
    <property type="match status" value="1"/>
</dbReference>
<dbReference type="SUPFAM" id="SSF49344">
    <property type="entry name" value="CBD9-like"/>
    <property type="match status" value="1"/>
</dbReference>
<dbReference type="GO" id="GO:0030246">
    <property type="term" value="F:carbohydrate binding"/>
    <property type="evidence" value="ECO:0007669"/>
    <property type="project" value="InterPro"/>
</dbReference>
<dbReference type="GO" id="GO:0004553">
    <property type="term" value="F:hydrolase activity, hydrolyzing O-glycosyl compounds"/>
    <property type="evidence" value="ECO:0007669"/>
    <property type="project" value="InterPro"/>
</dbReference>
<feature type="domain" description="Carbohydrate-binding" evidence="1">
    <location>
        <begin position="46"/>
        <end position="166"/>
    </location>
</feature>
<reference evidence="2" key="1">
    <citation type="submission" date="2017-02" db="EMBL/GenBank/DDBJ databases">
        <title>Delving into the versatile metabolic prowess of the omnipresent phylum Bacteroidetes.</title>
        <authorList>
            <person name="Nobu M.K."/>
            <person name="Mei R."/>
            <person name="Narihiro T."/>
            <person name="Kuroda K."/>
            <person name="Liu W.-T."/>
        </authorList>
    </citation>
    <scope>NUCLEOTIDE SEQUENCE</scope>
    <source>
        <strain evidence="2">ADurb.Bin131</strain>
    </source>
</reference>
<protein>
    <recommendedName>
        <fullName evidence="1">Carbohydrate-binding domain-containing protein</fullName>
    </recommendedName>
</protein>
<dbReference type="InterPro" id="IPR010502">
    <property type="entry name" value="Carb-bd_dom_fam9"/>
</dbReference>
<comment type="caution">
    <text evidence="2">The sequence shown here is derived from an EMBL/GenBank/DDBJ whole genome shotgun (WGS) entry which is preliminary data.</text>
</comment>
<dbReference type="GO" id="GO:0016052">
    <property type="term" value="P:carbohydrate catabolic process"/>
    <property type="evidence" value="ECO:0007669"/>
    <property type="project" value="InterPro"/>
</dbReference>
<dbReference type="CDD" id="cd09620">
    <property type="entry name" value="CBM9_like_3"/>
    <property type="match status" value="1"/>
</dbReference>